<protein>
    <submittedName>
        <fullName evidence="10">Urea ABC transporter permease subunit UrtB</fullName>
    </submittedName>
</protein>
<comment type="similarity">
    <text evidence="8">Belongs to the binding-protein-dependent transport system permease family. LivHM subfamily.</text>
</comment>
<sequence length="303" mass="32197">MEVWILQLFNGISVSSILLLVALGLAVTFGLMNVINMAHGELIMIGAYTAYVVQHAFLAYAPKASFDWYFVLALPLSFAAAAFVGWLMEIGLIRFLYGRPLDSLLATWGVGMVLQQAARSVFGAPNVAVTSPSWLNGGLDIGSGLVLTYKRLFIIALVLAVLTAMYFYIYRSRAGRNMRAVMQNRDMAACLGVSTRRVDAASFAIGAGIAGVAGCALSLLGPIGPSLGTYYIVDAFMVVVLGGVGKLIGTVVGAAGIGITSTMFESWTSASLGKVLVFALVVAFLQWRPRGFVAMKTRALDGQ</sequence>
<dbReference type="InterPro" id="IPR001851">
    <property type="entry name" value="ABC_transp_permease"/>
</dbReference>
<dbReference type="EMBL" id="VCIW01000001">
    <property type="protein sequence ID" value="TLS54310.1"/>
    <property type="molecule type" value="Genomic_DNA"/>
</dbReference>
<dbReference type="InterPro" id="IPR017779">
    <property type="entry name" value="ABC_UrtB_bac"/>
</dbReference>
<evidence type="ECO:0000256" key="1">
    <source>
        <dbReference type="ARBA" id="ARBA00004651"/>
    </source>
</evidence>
<feature type="transmembrane region" description="Helical" evidence="9">
    <location>
        <begin position="42"/>
        <end position="62"/>
    </location>
</feature>
<dbReference type="CDD" id="cd06582">
    <property type="entry name" value="TM_PBP1_LivH_like"/>
    <property type="match status" value="1"/>
</dbReference>
<feature type="transmembrane region" description="Helical" evidence="9">
    <location>
        <begin position="152"/>
        <end position="170"/>
    </location>
</feature>
<evidence type="ECO:0000256" key="4">
    <source>
        <dbReference type="ARBA" id="ARBA00022692"/>
    </source>
</evidence>
<reference evidence="10 11" key="1">
    <citation type="submission" date="2019-05" db="EMBL/GenBank/DDBJ databases">
        <authorList>
            <person name="Narsing Rao M.P."/>
            <person name="Li W.J."/>
        </authorList>
    </citation>
    <scope>NUCLEOTIDE SEQUENCE [LARGE SCALE GENOMIC DNA]</scope>
    <source>
        <strain evidence="10 11">SYSU_K30003</strain>
    </source>
</reference>
<comment type="caution">
    <text evidence="10">The sequence shown here is derived from an EMBL/GenBank/DDBJ whole genome shotgun (WGS) entry which is preliminary data.</text>
</comment>
<dbReference type="PANTHER" id="PTHR11795:SF447">
    <property type="entry name" value="ABC TRANSPORTER PERMEASE PROTEIN"/>
    <property type="match status" value="1"/>
</dbReference>
<evidence type="ECO:0000256" key="2">
    <source>
        <dbReference type="ARBA" id="ARBA00022448"/>
    </source>
</evidence>
<feature type="transmembrane region" description="Helical" evidence="9">
    <location>
        <begin position="203"/>
        <end position="223"/>
    </location>
</feature>
<feature type="transmembrane region" description="Helical" evidence="9">
    <location>
        <begin position="12"/>
        <end position="35"/>
    </location>
</feature>
<dbReference type="NCBIfam" id="TIGR03409">
    <property type="entry name" value="urea_trans_UrtB"/>
    <property type="match status" value="1"/>
</dbReference>
<feature type="transmembrane region" description="Helical" evidence="9">
    <location>
        <begin position="235"/>
        <end position="259"/>
    </location>
</feature>
<dbReference type="PANTHER" id="PTHR11795">
    <property type="entry name" value="BRANCHED-CHAIN AMINO ACID TRANSPORT SYSTEM PERMEASE PROTEIN LIVH"/>
    <property type="match status" value="1"/>
</dbReference>
<dbReference type="Pfam" id="PF02653">
    <property type="entry name" value="BPD_transp_2"/>
    <property type="match status" value="1"/>
</dbReference>
<keyword evidence="2" id="KW-0813">Transport</keyword>
<evidence type="ECO:0000256" key="5">
    <source>
        <dbReference type="ARBA" id="ARBA00022970"/>
    </source>
</evidence>
<keyword evidence="4 9" id="KW-0812">Transmembrane</keyword>
<evidence type="ECO:0000256" key="8">
    <source>
        <dbReference type="ARBA" id="ARBA00037998"/>
    </source>
</evidence>
<feature type="transmembrane region" description="Helical" evidence="9">
    <location>
        <begin position="68"/>
        <end position="88"/>
    </location>
</feature>
<dbReference type="RefSeq" id="WP_138192304.1">
    <property type="nucleotide sequence ID" value="NZ_VCIW01000001.1"/>
</dbReference>
<organism evidence="10 11">
    <name type="scientific">Paenibacillus antri</name>
    <dbReference type="NCBI Taxonomy" id="2582848"/>
    <lineage>
        <taxon>Bacteria</taxon>
        <taxon>Bacillati</taxon>
        <taxon>Bacillota</taxon>
        <taxon>Bacilli</taxon>
        <taxon>Bacillales</taxon>
        <taxon>Paenibacillaceae</taxon>
        <taxon>Paenibacillus</taxon>
    </lineage>
</organism>
<comment type="subcellular location">
    <subcellularLocation>
        <location evidence="1">Cell membrane</location>
        <topology evidence="1">Multi-pass membrane protein</topology>
    </subcellularLocation>
</comment>
<keyword evidence="3" id="KW-1003">Cell membrane</keyword>
<accession>A0A5R9GIZ2</accession>
<keyword evidence="5" id="KW-0029">Amino-acid transport</keyword>
<name>A0A5R9GIZ2_9BACL</name>
<gene>
    <name evidence="10" type="primary">urtB</name>
    <name evidence="10" type="ORF">FE782_02915</name>
</gene>
<dbReference type="InterPro" id="IPR052157">
    <property type="entry name" value="BCAA_transport_permease"/>
</dbReference>
<keyword evidence="11" id="KW-1185">Reference proteome</keyword>
<dbReference type="GO" id="GO:0005886">
    <property type="term" value="C:plasma membrane"/>
    <property type="evidence" value="ECO:0007669"/>
    <property type="project" value="UniProtKB-SubCell"/>
</dbReference>
<evidence type="ECO:0000256" key="3">
    <source>
        <dbReference type="ARBA" id="ARBA00022475"/>
    </source>
</evidence>
<dbReference type="GO" id="GO:0006865">
    <property type="term" value="P:amino acid transport"/>
    <property type="evidence" value="ECO:0007669"/>
    <property type="project" value="UniProtKB-KW"/>
</dbReference>
<evidence type="ECO:0000256" key="9">
    <source>
        <dbReference type="SAM" id="Phobius"/>
    </source>
</evidence>
<keyword evidence="7 9" id="KW-0472">Membrane</keyword>
<keyword evidence="6 9" id="KW-1133">Transmembrane helix</keyword>
<evidence type="ECO:0000256" key="7">
    <source>
        <dbReference type="ARBA" id="ARBA00023136"/>
    </source>
</evidence>
<feature type="transmembrane region" description="Helical" evidence="9">
    <location>
        <begin position="271"/>
        <end position="287"/>
    </location>
</feature>
<evidence type="ECO:0000256" key="6">
    <source>
        <dbReference type="ARBA" id="ARBA00022989"/>
    </source>
</evidence>
<dbReference type="Proteomes" id="UP000309676">
    <property type="component" value="Unassembled WGS sequence"/>
</dbReference>
<evidence type="ECO:0000313" key="11">
    <source>
        <dbReference type="Proteomes" id="UP000309676"/>
    </source>
</evidence>
<dbReference type="GO" id="GO:0022857">
    <property type="term" value="F:transmembrane transporter activity"/>
    <property type="evidence" value="ECO:0007669"/>
    <property type="project" value="InterPro"/>
</dbReference>
<proteinExistence type="inferred from homology"/>
<dbReference type="OrthoDB" id="9807115at2"/>
<dbReference type="AlphaFoldDB" id="A0A5R9GIZ2"/>
<evidence type="ECO:0000313" key="10">
    <source>
        <dbReference type="EMBL" id="TLS54310.1"/>
    </source>
</evidence>